<name>A0A330GQD8_9HYPH</name>
<evidence type="ECO:0000313" key="4">
    <source>
        <dbReference type="EMBL" id="RAZ75853.1"/>
    </source>
</evidence>
<accession>A0A330GQD8</accession>
<dbReference type="PANTHER" id="PTHR45674:SF4">
    <property type="entry name" value="DNA LIGASE 1"/>
    <property type="match status" value="1"/>
</dbReference>
<dbReference type="Gene3D" id="3.30.470.30">
    <property type="entry name" value="DNA ligase/mRNA capping enzyme"/>
    <property type="match status" value="1"/>
</dbReference>
<keyword evidence="5" id="KW-1185">Reference proteome</keyword>
<dbReference type="GO" id="GO:0003910">
    <property type="term" value="F:DNA ligase (ATP) activity"/>
    <property type="evidence" value="ECO:0007669"/>
    <property type="project" value="InterPro"/>
</dbReference>
<organism evidence="4 5">
    <name type="scientific">Mesorhizobium atlanticum</name>
    <dbReference type="NCBI Taxonomy" id="2233532"/>
    <lineage>
        <taxon>Bacteria</taxon>
        <taxon>Pseudomonadati</taxon>
        <taxon>Pseudomonadota</taxon>
        <taxon>Alphaproteobacteria</taxon>
        <taxon>Hyphomicrobiales</taxon>
        <taxon>Phyllobacteriaceae</taxon>
        <taxon>Mesorhizobium</taxon>
    </lineage>
</organism>
<proteinExistence type="inferred from homology"/>
<dbReference type="Proteomes" id="UP000251956">
    <property type="component" value="Unassembled WGS sequence"/>
</dbReference>
<dbReference type="PROSITE" id="PS50160">
    <property type="entry name" value="DNA_LIGASE_A3"/>
    <property type="match status" value="1"/>
</dbReference>
<dbReference type="OrthoDB" id="9802472at2"/>
<evidence type="ECO:0000259" key="3">
    <source>
        <dbReference type="PROSITE" id="PS50160"/>
    </source>
</evidence>
<dbReference type="PANTHER" id="PTHR45674">
    <property type="entry name" value="DNA LIGASE 1/3 FAMILY MEMBER"/>
    <property type="match status" value="1"/>
</dbReference>
<dbReference type="GO" id="GO:0006310">
    <property type="term" value="P:DNA recombination"/>
    <property type="evidence" value="ECO:0007669"/>
    <property type="project" value="InterPro"/>
</dbReference>
<dbReference type="SUPFAM" id="SSF56091">
    <property type="entry name" value="DNA ligase/mRNA capping enzyme, catalytic domain"/>
    <property type="match status" value="1"/>
</dbReference>
<dbReference type="Gene3D" id="3.30.1490.70">
    <property type="match status" value="1"/>
</dbReference>
<evidence type="ECO:0000256" key="1">
    <source>
        <dbReference type="ARBA" id="ARBA00007572"/>
    </source>
</evidence>
<dbReference type="InterPro" id="IPR050191">
    <property type="entry name" value="ATP-dep_DNA_ligase"/>
</dbReference>
<feature type="domain" description="ATP-dependent DNA ligase family profile" evidence="3">
    <location>
        <begin position="110"/>
        <end position="191"/>
    </location>
</feature>
<comment type="similarity">
    <text evidence="1">Belongs to the ATP-dependent DNA ligase family.</text>
</comment>
<protein>
    <submittedName>
        <fullName evidence="4">ATP-dependent DNA ligase</fullName>
    </submittedName>
</protein>
<sequence>MRNAVEHLKFTKPMEPERFDNPPAGAEWSHEIKFDGYRTQVIKDADGIRLYTKGGIDWTAKYRPLAAEAGKLNAESFIIEGETIVLNEKGLSDFHALRSAITRRPQDLYLVAFDLLHLNGHDLRDMPLKDRREVLQALVPAGGRIQFSEALPGTGDAVYHLACEANHEGIVSKRLDSVYRSGPTTIWRKIKCFDEKVMEIIGVQRERGKPAMVLMADKGRYMGGAFVTFKADKRQALWDRVQGKVGAPPPKGLKKQKAEWLKPGLSGRVRFLKGEETLRHAMLRDFWEDDDGRG</sequence>
<reference evidence="5" key="1">
    <citation type="submission" date="2018-06" db="EMBL/GenBank/DDBJ databases">
        <authorList>
            <person name="Helene L.C."/>
            <person name="Dall'Agnol R."/>
            <person name="Delamuta J.R."/>
            <person name="Hungria M."/>
        </authorList>
    </citation>
    <scope>NUCLEOTIDE SEQUENCE [LARGE SCALE GENOMIC DNA]</scope>
    <source>
        <strain evidence="5">CNPSo 3140</strain>
    </source>
</reference>
<comment type="caution">
    <text evidence="4">The sequence shown here is derived from an EMBL/GenBank/DDBJ whole genome shotgun (WGS) entry which is preliminary data.</text>
</comment>
<evidence type="ECO:0000313" key="5">
    <source>
        <dbReference type="Proteomes" id="UP000251956"/>
    </source>
</evidence>
<dbReference type="CDD" id="cd07906">
    <property type="entry name" value="Adenylation_DNA_ligase_LigD_LigC"/>
    <property type="match status" value="1"/>
</dbReference>
<dbReference type="EMBL" id="QMBQ01000004">
    <property type="protein sequence ID" value="RAZ75853.1"/>
    <property type="molecule type" value="Genomic_DNA"/>
</dbReference>
<dbReference type="AlphaFoldDB" id="A0A330GQD8"/>
<reference evidence="4 5" key="2">
    <citation type="submission" date="2018-07" db="EMBL/GenBank/DDBJ databases">
        <title>Diversity of Mesorhizobium strains in Brazil.</title>
        <authorList>
            <person name="Helene L.C.F."/>
            <person name="Dall'Agnol R."/>
            <person name="Delamuta J.R.M."/>
            <person name="Hungria M."/>
        </authorList>
    </citation>
    <scope>NUCLEOTIDE SEQUENCE [LARGE SCALE GENOMIC DNA]</scope>
    <source>
        <strain evidence="4 5">CNPSo 3140</strain>
    </source>
</reference>
<dbReference type="InterPro" id="IPR012310">
    <property type="entry name" value="DNA_ligase_ATP-dep_cent"/>
</dbReference>
<keyword evidence="2 4" id="KW-0436">Ligase</keyword>
<evidence type="ECO:0000256" key="2">
    <source>
        <dbReference type="ARBA" id="ARBA00022598"/>
    </source>
</evidence>
<gene>
    <name evidence="4" type="ORF">DPM35_14000</name>
</gene>
<dbReference type="GO" id="GO:0006281">
    <property type="term" value="P:DNA repair"/>
    <property type="evidence" value="ECO:0007669"/>
    <property type="project" value="InterPro"/>
</dbReference>
<dbReference type="Pfam" id="PF01068">
    <property type="entry name" value="DNA_ligase_A_M"/>
    <property type="match status" value="1"/>
</dbReference>
<dbReference type="GO" id="GO:0005524">
    <property type="term" value="F:ATP binding"/>
    <property type="evidence" value="ECO:0007669"/>
    <property type="project" value="InterPro"/>
</dbReference>
<dbReference type="RefSeq" id="WP_112127880.1">
    <property type="nucleotide sequence ID" value="NZ_QMBQ01000004.1"/>
</dbReference>